<accession>A0A183FXM1</accession>
<dbReference type="Gene3D" id="3.30.40.10">
    <property type="entry name" value="Zinc/RING finger domain, C3HC4 (zinc finger)"/>
    <property type="match status" value="1"/>
</dbReference>
<dbReference type="GO" id="GO:0008270">
    <property type="term" value="F:zinc ion binding"/>
    <property type="evidence" value="ECO:0007669"/>
    <property type="project" value="UniProtKB-KW"/>
</dbReference>
<reference evidence="7" key="1">
    <citation type="submission" date="2019-09" db="UniProtKB">
        <authorList>
            <consortium name="WormBaseParasite"/>
        </authorList>
    </citation>
    <scope>IDENTIFICATION</scope>
</reference>
<keyword evidence="1" id="KW-0479">Metal-binding</keyword>
<dbReference type="Pfam" id="PF13639">
    <property type="entry name" value="zf-RING_2"/>
    <property type="match status" value="1"/>
</dbReference>
<dbReference type="AlphaFoldDB" id="A0A183FXM1"/>
<dbReference type="PANTHER" id="PTHR45931">
    <property type="entry name" value="SI:CH211-59O9.10"/>
    <property type="match status" value="1"/>
</dbReference>
<evidence type="ECO:0000259" key="5">
    <source>
        <dbReference type="PROSITE" id="PS50089"/>
    </source>
</evidence>
<evidence type="ECO:0000256" key="3">
    <source>
        <dbReference type="ARBA" id="ARBA00022833"/>
    </source>
</evidence>
<dbReference type="InterPro" id="IPR002350">
    <property type="entry name" value="Kazal_dom"/>
</dbReference>
<evidence type="ECO:0000256" key="1">
    <source>
        <dbReference type="ARBA" id="ARBA00022723"/>
    </source>
</evidence>
<dbReference type="PROSITE" id="PS00282">
    <property type="entry name" value="KAZAL_1"/>
    <property type="match status" value="1"/>
</dbReference>
<dbReference type="InterPro" id="IPR013083">
    <property type="entry name" value="Znf_RING/FYVE/PHD"/>
</dbReference>
<dbReference type="InterPro" id="IPR051834">
    <property type="entry name" value="RING_finger_E3_ligase"/>
</dbReference>
<evidence type="ECO:0000313" key="7">
    <source>
        <dbReference type="WBParaSite" id="HPBE_0001331001-mRNA-1"/>
    </source>
</evidence>
<evidence type="ECO:0000256" key="4">
    <source>
        <dbReference type="PROSITE-ProRule" id="PRU00175"/>
    </source>
</evidence>
<dbReference type="InterPro" id="IPR001841">
    <property type="entry name" value="Znf_RING"/>
</dbReference>
<evidence type="ECO:0000313" key="6">
    <source>
        <dbReference type="Proteomes" id="UP000050761"/>
    </source>
</evidence>
<organism evidence="6 7">
    <name type="scientific">Heligmosomoides polygyrus</name>
    <name type="common">Parasitic roundworm</name>
    <dbReference type="NCBI Taxonomy" id="6339"/>
    <lineage>
        <taxon>Eukaryota</taxon>
        <taxon>Metazoa</taxon>
        <taxon>Ecdysozoa</taxon>
        <taxon>Nematoda</taxon>
        <taxon>Chromadorea</taxon>
        <taxon>Rhabditida</taxon>
        <taxon>Rhabditina</taxon>
        <taxon>Rhabditomorpha</taxon>
        <taxon>Strongyloidea</taxon>
        <taxon>Heligmosomidae</taxon>
        <taxon>Heligmosomoides</taxon>
    </lineage>
</organism>
<keyword evidence="2 4" id="KW-0863">Zinc-finger</keyword>
<protein>
    <submittedName>
        <fullName evidence="7">RING-type domain-containing protein</fullName>
    </submittedName>
</protein>
<dbReference type="SMART" id="SM00184">
    <property type="entry name" value="RING"/>
    <property type="match status" value="1"/>
</dbReference>
<dbReference type="WBParaSite" id="HPBE_0001331001-mRNA-1">
    <property type="protein sequence ID" value="HPBE_0001331001-mRNA-1"/>
    <property type="gene ID" value="HPBE_0001331001"/>
</dbReference>
<name>A0A183FXM1_HELPZ</name>
<dbReference type="Proteomes" id="UP000050761">
    <property type="component" value="Unassembled WGS sequence"/>
</dbReference>
<proteinExistence type="predicted"/>
<dbReference type="GO" id="GO:0005634">
    <property type="term" value="C:nucleus"/>
    <property type="evidence" value="ECO:0007669"/>
    <property type="project" value="TreeGrafter"/>
</dbReference>
<dbReference type="GO" id="GO:0061630">
    <property type="term" value="F:ubiquitin protein ligase activity"/>
    <property type="evidence" value="ECO:0007669"/>
    <property type="project" value="TreeGrafter"/>
</dbReference>
<evidence type="ECO:0000256" key="2">
    <source>
        <dbReference type="ARBA" id="ARBA00022771"/>
    </source>
</evidence>
<feature type="domain" description="RING-type" evidence="5">
    <location>
        <begin position="58"/>
        <end position="99"/>
    </location>
</feature>
<keyword evidence="3" id="KW-0862">Zinc</keyword>
<dbReference type="GO" id="GO:0006511">
    <property type="term" value="P:ubiquitin-dependent protein catabolic process"/>
    <property type="evidence" value="ECO:0007669"/>
    <property type="project" value="TreeGrafter"/>
</dbReference>
<dbReference type="SUPFAM" id="SSF57850">
    <property type="entry name" value="RING/U-box"/>
    <property type="match status" value="1"/>
</dbReference>
<keyword evidence="6" id="KW-1185">Reference proteome</keyword>
<dbReference type="PANTHER" id="PTHR45931:SF3">
    <property type="entry name" value="RING ZINC FINGER-CONTAINING PROTEIN"/>
    <property type="match status" value="1"/>
</dbReference>
<sequence>LESIGLVGQMNRRTGVLISNGTESPASIRIDLLKARRCRVDRSPTGQFQVPENEAERCTVCLCEFETGEEVRNLRCTHIFHVNCIDKWLVYNKKCPVCRLDVDKQKAVLVE</sequence>
<dbReference type="PROSITE" id="PS50089">
    <property type="entry name" value="ZF_RING_2"/>
    <property type="match status" value="1"/>
</dbReference>